<dbReference type="VEuPathDB" id="ToxoDB:ETH_00015365"/>
<name>U6KRZ3_EIMTE</name>
<proteinExistence type="predicted"/>
<dbReference type="AlphaFoldDB" id="U6KRZ3"/>
<reference evidence="1" key="2">
    <citation type="submission" date="2013-10" db="EMBL/GenBank/DDBJ databases">
        <authorList>
            <person name="Aslett M."/>
        </authorList>
    </citation>
    <scope>NUCLEOTIDE SEQUENCE [LARGE SCALE GENOMIC DNA]</scope>
    <source>
        <strain evidence="1">Houghton</strain>
    </source>
</reference>
<dbReference type="Proteomes" id="UP000030747">
    <property type="component" value="Unassembled WGS sequence"/>
</dbReference>
<dbReference type="RefSeq" id="XP_013231491.1">
    <property type="nucleotide sequence ID" value="XM_013376037.1"/>
</dbReference>
<evidence type="ECO:0000313" key="2">
    <source>
        <dbReference type="Proteomes" id="UP000030747"/>
    </source>
</evidence>
<dbReference type="OrthoDB" id="6359816at2759"/>
<dbReference type="EMBL" id="HG675259">
    <property type="protein sequence ID" value="CDJ40741.1"/>
    <property type="molecule type" value="Genomic_DNA"/>
</dbReference>
<reference evidence="1" key="1">
    <citation type="submission" date="2013-10" db="EMBL/GenBank/DDBJ databases">
        <title>Genomic analysis of the causative agents of coccidiosis in chickens.</title>
        <authorList>
            <person name="Reid A.J."/>
            <person name="Blake D."/>
            <person name="Billington K."/>
            <person name="Browne H."/>
            <person name="Dunn M."/>
            <person name="Hung S."/>
            <person name="Kawahara F."/>
            <person name="Miranda-Saavedra D."/>
            <person name="Mourier T."/>
            <person name="Nagra H."/>
            <person name="Otto T.D."/>
            <person name="Rawlings N."/>
            <person name="Sanchez A."/>
            <person name="Sanders M."/>
            <person name="Subramaniam C."/>
            <person name="Tay Y."/>
            <person name="Dear P."/>
            <person name="Doerig C."/>
            <person name="Gruber A."/>
            <person name="Parkinson J."/>
            <person name="Shirley M."/>
            <person name="Wan K.L."/>
            <person name="Berriman M."/>
            <person name="Tomley F."/>
            <person name="Pain A."/>
        </authorList>
    </citation>
    <scope>NUCLEOTIDE SEQUENCE [LARGE SCALE GENOMIC DNA]</scope>
    <source>
        <strain evidence="1">Houghton</strain>
    </source>
</reference>
<protein>
    <submittedName>
        <fullName evidence="1">Uncharacterized protein</fullName>
    </submittedName>
</protein>
<accession>U6KRZ3</accession>
<sequence>MDCKNVLMSEGVVEPLFQLLVHKVTIEKFDLLRDLGTRDHWVSYAQPLSAHSFVSAKKKALPDCPEDSEGGYDILYEVDYAQQFTAT</sequence>
<keyword evidence="2" id="KW-1185">Reference proteome</keyword>
<gene>
    <name evidence="1" type="ORF">ETH_00015365</name>
</gene>
<organism evidence="1 2">
    <name type="scientific">Eimeria tenella</name>
    <name type="common">Coccidian parasite</name>
    <dbReference type="NCBI Taxonomy" id="5802"/>
    <lineage>
        <taxon>Eukaryota</taxon>
        <taxon>Sar</taxon>
        <taxon>Alveolata</taxon>
        <taxon>Apicomplexa</taxon>
        <taxon>Conoidasida</taxon>
        <taxon>Coccidia</taxon>
        <taxon>Eucoccidiorida</taxon>
        <taxon>Eimeriorina</taxon>
        <taxon>Eimeriidae</taxon>
        <taxon>Eimeria</taxon>
    </lineage>
</organism>
<dbReference type="GeneID" id="25252227"/>
<evidence type="ECO:0000313" key="1">
    <source>
        <dbReference type="EMBL" id="CDJ40741.1"/>
    </source>
</evidence>